<keyword evidence="2" id="KW-0812">Transmembrane</keyword>
<keyword evidence="2" id="KW-0472">Membrane</keyword>
<dbReference type="PANTHER" id="PTHR42736:SF1">
    <property type="entry name" value="PROTEIN-GLUTAMINE GAMMA-GLUTAMYLTRANSFERASE"/>
    <property type="match status" value="1"/>
</dbReference>
<feature type="transmembrane region" description="Helical" evidence="2">
    <location>
        <begin position="196"/>
        <end position="213"/>
    </location>
</feature>
<feature type="compositionally biased region" description="Polar residues" evidence="1">
    <location>
        <begin position="628"/>
        <end position="637"/>
    </location>
</feature>
<accession>A0A174INI4</accession>
<reference evidence="4 5" key="1">
    <citation type="submission" date="2015-09" db="EMBL/GenBank/DDBJ databases">
        <authorList>
            <consortium name="Pathogen Informatics"/>
        </authorList>
    </citation>
    <scope>NUCLEOTIDE SEQUENCE [LARGE SCALE GENOMIC DNA]</scope>
    <source>
        <strain evidence="4 5">2789STDY5834876</strain>
    </source>
</reference>
<dbReference type="OrthoDB" id="9804872at2"/>
<feature type="transmembrane region" description="Helical" evidence="2">
    <location>
        <begin position="174"/>
        <end position="190"/>
    </location>
</feature>
<protein>
    <submittedName>
        <fullName evidence="4">Uncharacterized protein conserved in bacteria</fullName>
    </submittedName>
</protein>
<dbReference type="InterPro" id="IPR002931">
    <property type="entry name" value="Transglutaminase-like"/>
</dbReference>
<organism evidence="4 5">
    <name type="scientific">Faecalicatena contorta</name>
    <dbReference type="NCBI Taxonomy" id="39482"/>
    <lineage>
        <taxon>Bacteria</taxon>
        <taxon>Bacillati</taxon>
        <taxon>Bacillota</taxon>
        <taxon>Clostridia</taxon>
        <taxon>Lachnospirales</taxon>
        <taxon>Lachnospiraceae</taxon>
        <taxon>Faecalicatena</taxon>
    </lineage>
</organism>
<feature type="transmembrane region" description="Helical" evidence="2">
    <location>
        <begin position="33"/>
        <end position="55"/>
    </location>
</feature>
<feature type="transmembrane region" description="Helical" evidence="2">
    <location>
        <begin position="92"/>
        <end position="110"/>
    </location>
</feature>
<dbReference type="SUPFAM" id="SSF54001">
    <property type="entry name" value="Cysteine proteinases"/>
    <property type="match status" value="1"/>
</dbReference>
<feature type="transmembrane region" description="Helical" evidence="2">
    <location>
        <begin position="61"/>
        <end position="80"/>
    </location>
</feature>
<feature type="domain" description="Transglutaminase-like" evidence="3">
    <location>
        <begin position="537"/>
        <end position="612"/>
    </location>
</feature>
<dbReference type="SMART" id="SM00460">
    <property type="entry name" value="TGc"/>
    <property type="match status" value="1"/>
</dbReference>
<evidence type="ECO:0000313" key="5">
    <source>
        <dbReference type="Proteomes" id="UP000095544"/>
    </source>
</evidence>
<evidence type="ECO:0000259" key="3">
    <source>
        <dbReference type="SMART" id="SM00460"/>
    </source>
</evidence>
<dbReference type="Gene3D" id="3.10.620.30">
    <property type="match status" value="1"/>
</dbReference>
<feature type="transmembrane region" description="Helical" evidence="2">
    <location>
        <begin position="225"/>
        <end position="249"/>
    </location>
</feature>
<keyword evidence="2" id="KW-1133">Transmembrane helix</keyword>
<dbReference type="Proteomes" id="UP000095544">
    <property type="component" value="Unassembled WGS sequence"/>
</dbReference>
<feature type="transmembrane region" description="Helical" evidence="2">
    <location>
        <begin position="149"/>
        <end position="167"/>
    </location>
</feature>
<dbReference type="STRING" id="39482.ERS852491_03598"/>
<evidence type="ECO:0000256" key="1">
    <source>
        <dbReference type="SAM" id="MobiDB-lite"/>
    </source>
</evidence>
<dbReference type="InterPro" id="IPR052901">
    <property type="entry name" value="Bact_TGase-like"/>
</dbReference>
<name>A0A174INI4_9FIRM</name>
<dbReference type="InterPro" id="IPR038765">
    <property type="entry name" value="Papain-like_cys_pep_sf"/>
</dbReference>
<evidence type="ECO:0000313" key="4">
    <source>
        <dbReference type="EMBL" id="CUO88001.1"/>
    </source>
</evidence>
<dbReference type="EMBL" id="CYZU01000040">
    <property type="protein sequence ID" value="CUO88001.1"/>
    <property type="molecule type" value="Genomic_DNA"/>
</dbReference>
<dbReference type="Pfam" id="PF01841">
    <property type="entry name" value="Transglut_core"/>
    <property type="match status" value="1"/>
</dbReference>
<feature type="region of interest" description="Disordered" evidence="1">
    <location>
        <begin position="628"/>
        <end position="652"/>
    </location>
</feature>
<dbReference type="PANTHER" id="PTHR42736">
    <property type="entry name" value="PROTEIN-GLUTAMINE GAMMA-GLUTAMYLTRANSFERASE"/>
    <property type="match status" value="1"/>
</dbReference>
<evidence type="ECO:0000256" key="2">
    <source>
        <dbReference type="SAM" id="Phobius"/>
    </source>
</evidence>
<feature type="transmembrane region" description="Helical" evidence="2">
    <location>
        <begin position="659"/>
        <end position="687"/>
    </location>
</feature>
<gene>
    <name evidence="4" type="ORF">ERS852491_03598</name>
</gene>
<sequence>MVEKTTKKAKAAEQKAFHLYSVEKQGNKKNRAAAYLVDWIFLWLYLAGSTGWLVSAFQIPVSPGLFAGMQGVIALLMLLAGAGRGKACFLKIAAWCGLLAVTVLMFRDIWNDGIHILYNHAVDVLGKQYPYLLPAYYVAAEGTMETACMYAALAWMSGMLAVLGQYLVRTGNRLLLGIQIVFILLVQMVVGIAPELLWNIGSFLCLLAVWIRGHGEMVPAGKQRLASLQVFALVAAGSALLLLGGSIVLGKTTVTEDDLFAGWKETWKSMMEESRYSGDAEVLPEGRFKGLGSFETENKPVLEVTMTTPESYYLRGYTGSQYTGTGWTDIPSEKLWEGRNLFYWLHQGGFYGQECLGDAAVALDEEAAAEEKNTVAVRNLAGSSKYCYVPYELQSVKEADLQTRMDAQKIGDAGLIAGGWNGEREYVFQALSNQVTKYPAYDARLLDEKNLTEAGKAYKRNEEFYNEFVYATYLDIPFELTSVLHDLIDTGETEQGEKHVDYAEAKQNILYVLTADYTDTKKLEGSWNGSDFIQEFLNYSKKGYSVHFASAAAMMFRYYGIPSRYVEGYLITPEDVKAMTAGEPYILDDTHAHAWVEYYQDGVGWLPFEVTPSYIGTMDKAEDFQDISGLSGQGSENQPDEPEEEKEEQKKEEEDEIDWLLILEIVLIAGICLMLLVMLVFLIWILLQRHKSRKTKKLFGSADRRLAIRALFEYSMNILSVAGLDIRNTSLYDYREPVGDMFDEETAAQYEEIVRIRQEAVYSDHEITEEQREMQDAFKNKIWNRIYKNGSIIQKFRLKYIYFL</sequence>
<dbReference type="RefSeq" id="WP_055154551.1">
    <property type="nucleotide sequence ID" value="NZ_CYZU01000040.1"/>
</dbReference>
<proteinExistence type="predicted"/>
<dbReference type="AlphaFoldDB" id="A0A174INI4"/>